<dbReference type="AlphaFoldDB" id="A0A7V3JAE3"/>
<protein>
    <submittedName>
        <fullName evidence="1">Uncharacterized protein</fullName>
    </submittedName>
</protein>
<reference evidence="1" key="1">
    <citation type="journal article" date="2020" name="mSystems">
        <title>Genome- and Community-Level Interaction Insights into Carbon Utilization and Element Cycling Functions of Hydrothermarchaeota in Hydrothermal Sediment.</title>
        <authorList>
            <person name="Zhou Z."/>
            <person name="Liu Y."/>
            <person name="Xu W."/>
            <person name="Pan J."/>
            <person name="Luo Z.H."/>
            <person name="Li M."/>
        </authorList>
    </citation>
    <scope>NUCLEOTIDE SEQUENCE [LARGE SCALE GENOMIC DNA]</scope>
    <source>
        <strain evidence="1">SpSt-757</strain>
    </source>
</reference>
<organism evidence="1">
    <name type="scientific">candidate division CPR3 bacterium</name>
    <dbReference type="NCBI Taxonomy" id="2268181"/>
    <lineage>
        <taxon>Bacteria</taxon>
        <taxon>Bacteria division CPR3</taxon>
    </lineage>
</organism>
<comment type="caution">
    <text evidence="1">The sequence shown here is derived from an EMBL/GenBank/DDBJ whole genome shotgun (WGS) entry which is preliminary data.</text>
</comment>
<proteinExistence type="predicted"/>
<evidence type="ECO:0000313" key="1">
    <source>
        <dbReference type="EMBL" id="HFZ09067.1"/>
    </source>
</evidence>
<sequence length="85" mass="9981">MITALLISNILLIVYLAFKEWQTHKLLKDLTIKIMARTIDDYLMLQQRQSSSPNENTEVEPDYLPIEESPVWDDSQKFVEAIKKQ</sequence>
<dbReference type="EMBL" id="DTGG01000092">
    <property type="protein sequence ID" value="HFZ09067.1"/>
    <property type="molecule type" value="Genomic_DNA"/>
</dbReference>
<accession>A0A7V3JAE3</accession>
<gene>
    <name evidence="1" type="ORF">ENV41_02925</name>
</gene>
<name>A0A7V3JAE3_UNCC3</name>